<dbReference type="PANTHER" id="PTHR11895">
    <property type="entry name" value="TRANSAMIDASE"/>
    <property type="match status" value="1"/>
</dbReference>
<dbReference type="SUPFAM" id="SSF75304">
    <property type="entry name" value="Amidase signature (AS) enzymes"/>
    <property type="match status" value="1"/>
</dbReference>
<evidence type="ECO:0000259" key="2">
    <source>
        <dbReference type="Pfam" id="PF01425"/>
    </source>
</evidence>
<dbReference type="EMBL" id="CABFOC020000003">
    <property type="protein sequence ID" value="CAH0043789.1"/>
    <property type="molecule type" value="Genomic_DNA"/>
</dbReference>
<evidence type="ECO:0000313" key="3">
    <source>
        <dbReference type="EMBL" id="CAH0043789.1"/>
    </source>
</evidence>
<dbReference type="Gene3D" id="3.90.1300.10">
    <property type="entry name" value="Amidase signature (AS) domain"/>
    <property type="match status" value="1"/>
</dbReference>
<dbReference type="GO" id="GO:0003824">
    <property type="term" value="F:catalytic activity"/>
    <property type="evidence" value="ECO:0007669"/>
    <property type="project" value="InterPro"/>
</dbReference>
<name>A0A9N9W5B2_9HYPO</name>
<evidence type="ECO:0000256" key="1">
    <source>
        <dbReference type="SAM" id="MobiDB-lite"/>
    </source>
</evidence>
<reference evidence="3" key="1">
    <citation type="submission" date="2021-10" db="EMBL/GenBank/DDBJ databases">
        <authorList>
            <person name="Piombo E."/>
        </authorList>
    </citation>
    <scope>NUCLEOTIDE SEQUENCE</scope>
</reference>
<sequence>MVASPPLPFLTSTQALSLLKEKTITVETYAKRLLERIEERDGIVKAWTYLGELLFLSAATDLDVVQYPVFVLTQARALDKIPEEERGPLHGLAVGVKDVINTKDMPTEYGSPVYKGHRPGSDSSAVAILRAAGALIFGKTTTTEFAVLNSGPNTTNPWDPNRTPGGSSCGSAAAVADFQVPLSLGAQTGGSLIRPAAYTGVFAMKPTHDAISTEGQKVLAPTLDTFGFFARSIEDLRLIANIFGLKDDESPRDMPLKEISVAIMKTPMWSEAGPGTVAAMEKAAAILREGGVEVTEVPFPDEISDADALKDIQKKIIRGEGQAAFLREYRVDKANLSPQVCRLVENHSNYTRKELAEASDTYSQMRRSMNKLAENYSVILTPSAVDEAPLGLDDMGAATFNTLWTGFHMPVINIPAFVGASEMPIGVSLVAPRFRDQHLLQVSKAIGDRLMAEGGCKPRVYSSARVDEGGVISGIMHFGRRVMGWSEIR</sequence>
<feature type="region of interest" description="Disordered" evidence="1">
    <location>
        <begin position="148"/>
        <end position="168"/>
    </location>
</feature>
<dbReference type="PANTHER" id="PTHR11895:SF7">
    <property type="entry name" value="GLUTAMYL-TRNA(GLN) AMIDOTRANSFERASE SUBUNIT A, MITOCHONDRIAL"/>
    <property type="match status" value="1"/>
</dbReference>
<feature type="compositionally biased region" description="Polar residues" evidence="1">
    <location>
        <begin position="148"/>
        <end position="158"/>
    </location>
</feature>
<comment type="caution">
    <text evidence="3">The sequence shown here is derived from an EMBL/GenBank/DDBJ whole genome shotgun (WGS) entry which is preliminary data.</text>
</comment>
<dbReference type="OrthoDB" id="6428749at2759"/>
<dbReference type="AlphaFoldDB" id="A0A9N9W5B2"/>
<dbReference type="Proteomes" id="UP000775872">
    <property type="component" value="Unassembled WGS sequence"/>
</dbReference>
<accession>A0A9N9W5B2</accession>
<organism evidence="3 4">
    <name type="scientific">Clonostachys solani</name>
    <dbReference type="NCBI Taxonomy" id="160281"/>
    <lineage>
        <taxon>Eukaryota</taxon>
        <taxon>Fungi</taxon>
        <taxon>Dikarya</taxon>
        <taxon>Ascomycota</taxon>
        <taxon>Pezizomycotina</taxon>
        <taxon>Sordariomycetes</taxon>
        <taxon>Hypocreomycetidae</taxon>
        <taxon>Hypocreales</taxon>
        <taxon>Bionectriaceae</taxon>
        <taxon>Clonostachys</taxon>
    </lineage>
</organism>
<keyword evidence="4" id="KW-1185">Reference proteome</keyword>
<gene>
    <name evidence="3" type="ORF">CSOL1703_00009663</name>
</gene>
<dbReference type="InterPro" id="IPR036928">
    <property type="entry name" value="AS_sf"/>
</dbReference>
<dbReference type="Pfam" id="PF01425">
    <property type="entry name" value="Amidase"/>
    <property type="match status" value="1"/>
</dbReference>
<evidence type="ECO:0000313" key="4">
    <source>
        <dbReference type="Proteomes" id="UP000775872"/>
    </source>
</evidence>
<protein>
    <recommendedName>
        <fullName evidence="2">Amidase domain-containing protein</fullName>
    </recommendedName>
</protein>
<proteinExistence type="predicted"/>
<dbReference type="InterPro" id="IPR000120">
    <property type="entry name" value="Amidase"/>
</dbReference>
<feature type="domain" description="Amidase" evidence="2">
    <location>
        <begin position="72"/>
        <end position="440"/>
    </location>
</feature>
<dbReference type="InterPro" id="IPR023631">
    <property type="entry name" value="Amidase_dom"/>
</dbReference>